<dbReference type="Proteomes" id="UP000179627">
    <property type="component" value="Unassembled WGS sequence"/>
</dbReference>
<protein>
    <recommendedName>
        <fullName evidence="4">Spore-associated protein A</fullName>
    </recommendedName>
</protein>
<feature type="signal peptide" evidence="1">
    <location>
        <begin position="1"/>
        <end position="25"/>
    </location>
</feature>
<accession>A0A1S1Q544</accession>
<evidence type="ECO:0000256" key="1">
    <source>
        <dbReference type="SAM" id="SignalP"/>
    </source>
</evidence>
<organism evidence="2 3">
    <name type="scientific">Parafrankia colletiae</name>
    <dbReference type="NCBI Taxonomy" id="573497"/>
    <lineage>
        <taxon>Bacteria</taxon>
        <taxon>Bacillati</taxon>
        <taxon>Actinomycetota</taxon>
        <taxon>Actinomycetes</taxon>
        <taxon>Frankiales</taxon>
        <taxon>Frankiaceae</taxon>
        <taxon>Parafrankia</taxon>
    </lineage>
</organism>
<evidence type="ECO:0000313" key="3">
    <source>
        <dbReference type="Proteomes" id="UP000179627"/>
    </source>
</evidence>
<evidence type="ECO:0008006" key="4">
    <source>
        <dbReference type="Google" id="ProtNLM"/>
    </source>
</evidence>
<sequence>MTFLVALMLGLGGGAILVSPSAAHAATYGGQCGPGFNVIDSVRVTGGTVFLTYSSATKENCVVTVRDTPGDPVFMYAEVALSGDQDQTENADDYTDHTRPVYVYAPSSCIDWGGGINNSAIHAHDVHCG</sequence>
<dbReference type="RefSeq" id="WP_071091846.1">
    <property type="nucleotide sequence ID" value="NZ_MBLM01000176.1"/>
</dbReference>
<comment type="caution">
    <text evidence="2">The sequence shown here is derived from an EMBL/GenBank/DDBJ whole genome shotgun (WGS) entry which is preliminary data.</text>
</comment>
<gene>
    <name evidence="2" type="ORF">CC117_30275</name>
</gene>
<keyword evidence="1" id="KW-0732">Signal</keyword>
<dbReference type="AlphaFoldDB" id="A0A1S1Q544"/>
<dbReference type="EMBL" id="MBLM01000176">
    <property type="protein sequence ID" value="OHV28591.1"/>
    <property type="molecule type" value="Genomic_DNA"/>
</dbReference>
<name>A0A1S1Q544_9ACTN</name>
<proteinExistence type="predicted"/>
<dbReference type="OrthoDB" id="1099523at2"/>
<keyword evidence="3" id="KW-1185">Reference proteome</keyword>
<evidence type="ECO:0000313" key="2">
    <source>
        <dbReference type="EMBL" id="OHV28591.1"/>
    </source>
</evidence>
<feature type="chain" id="PRO_5010362748" description="Spore-associated protein A" evidence="1">
    <location>
        <begin position="26"/>
        <end position="129"/>
    </location>
</feature>
<reference evidence="3" key="1">
    <citation type="submission" date="2016-07" db="EMBL/GenBank/DDBJ databases">
        <title>Sequence Frankia sp. strain CcI1.17.</title>
        <authorList>
            <person name="Ghodhbane-Gtari F."/>
            <person name="Swanson E."/>
            <person name="Gueddou A."/>
            <person name="Morris K."/>
            <person name="Hezbri K."/>
            <person name="Ktari A."/>
            <person name="Nouioui I."/>
            <person name="Abebe-Akele F."/>
            <person name="Simpson S."/>
            <person name="Thomas K."/>
            <person name="Gtari M."/>
            <person name="Tisa L.S."/>
            <person name="Hurst S."/>
        </authorList>
    </citation>
    <scope>NUCLEOTIDE SEQUENCE [LARGE SCALE GENOMIC DNA]</scope>
    <source>
        <strain evidence="3">Cc1.17</strain>
    </source>
</reference>